<gene>
    <name evidence="7" type="ORF">UR68_C0032G0005</name>
</gene>
<keyword evidence="2 5" id="KW-0812">Transmembrane</keyword>
<feature type="transmembrane region" description="Helical" evidence="5">
    <location>
        <begin position="300"/>
        <end position="325"/>
    </location>
</feature>
<feature type="transmembrane region" description="Helical" evidence="5">
    <location>
        <begin position="29"/>
        <end position="49"/>
    </location>
</feature>
<feature type="transmembrane region" description="Helical" evidence="5">
    <location>
        <begin position="345"/>
        <end position="362"/>
    </location>
</feature>
<dbReference type="InterPro" id="IPR051533">
    <property type="entry name" value="WaaL-like"/>
</dbReference>
<evidence type="ECO:0000256" key="1">
    <source>
        <dbReference type="ARBA" id="ARBA00004141"/>
    </source>
</evidence>
<keyword evidence="4 5" id="KW-0472">Membrane</keyword>
<feature type="transmembrane region" description="Helical" evidence="5">
    <location>
        <begin position="61"/>
        <end position="80"/>
    </location>
</feature>
<evidence type="ECO:0000256" key="4">
    <source>
        <dbReference type="ARBA" id="ARBA00023136"/>
    </source>
</evidence>
<evidence type="ECO:0000256" key="2">
    <source>
        <dbReference type="ARBA" id="ARBA00022692"/>
    </source>
</evidence>
<protein>
    <recommendedName>
        <fullName evidence="6">O-antigen ligase-related domain-containing protein</fullName>
    </recommendedName>
</protein>
<feature type="transmembrane region" description="Helical" evidence="5">
    <location>
        <begin position="86"/>
        <end position="105"/>
    </location>
</feature>
<comment type="subcellular location">
    <subcellularLocation>
        <location evidence="1">Membrane</location>
        <topology evidence="1">Multi-pass membrane protein</topology>
    </subcellularLocation>
</comment>
<dbReference type="InterPro" id="IPR007016">
    <property type="entry name" value="O-antigen_ligase-rel_domated"/>
</dbReference>
<dbReference type="STRING" id="1618478.UR68_C0032G0005"/>
<accession>A0A0G0BPW0</accession>
<proteinExistence type="predicted"/>
<dbReference type="Pfam" id="PF04932">
    <property type="entry name" value="Wzy_C"/>
    <property type="match status" value="1"/>
</dbReference>
<dbReference type="PANTHER" id="PTHR37422:SF13">
    <property type="entry name" value="LIPOPOLYSACCHARIDE BIOSYNTHESIS PROTEIN PA4999-RELATED"/>
    <property type="match status" value="1"/>
</dbReference>
<evidence type="ECO:0000259" key="6">
    <source>
        <dbReference type="Pfam" id="PF04932"/>
    </source>
</evidence>
<feature type="transmembrane region" description="Helical" evidence="5">
    <location>
        <begin position="152"/>
        <end position="173"/>
    </location>
</feature>
<evidence type="ECO:0000313" key="7">
    <source>
        <dbReference type="EMBL" id="KKP71554.1"/>
    </source>
</evidence>
<dbReference type="GO" id="GO:0016020">
    <property type="term" value="C:membrane"/>
    <property type="evidence" value="ECO:0007669"/>
    <property type="project" value="UniProtKB-SubCell"/>
</dbReference>
<sequence length="366" mass="42676">MVFLFYISIFLFSLGQLGRITLNDSQINFYFYEVFLILCLIGFFVKYKIKPLLEFLKRERIIKYFFVWLLISFLVRISNYSLNQNIISGLYLLRLLFYPIFFIYLKKASIKIKYFNFVSILIIISSFIQYFFYPDLRNLIYQGWDPHLNRMFGLFFDTSIAASIYSILFLFFLRKKNYLFSVLFLTCVVLTFSRSAYLVLFLTLIITYAFSKNLKNIFIFATIFLFVFVIAPKNFGKGVELSRIFTVNSRISDYKAAFSASMKSPIVGYGYNRIQFIKSAQPTTINSYPSHSNSAFSSSYLTILVTTGIIGLGLFLLSLLRLFFVKNAHVDVLLFVSLISFTDNIILHPFIIVLLGMTILLSDRSR</sequence>
<feature type="transmembrane region" description="Helical" evidence="5">
    <location>
        <begin position="180"/>
        <end position="211"/>
    </location>
</feature>
<reference evidence="7 8" key="1">
    <citation type="journal article" date="2015" name="Nature">
        <title>rRNA introns, odd ribosomes, and small enigmatic genomes across a large radiation of phyla.</title>
        <authorList>
            <person name="Brown C.T."/>
            <person name="Hug L.A."/>
            <person name="Thomas B.C."/>
            <person name="Sharon I."/>
            <person name="Castelle C.J."/>
            <person name="Singh A."/>
            <person name="Wilkins M.J."/>
            <person name="Williams K.H."/>
            <person name="Banfield J.F."/>
        </authorList>
    </citation>
    <scope>NUCLEOTIDE SEQUENCE [LARGE SCALE GENOMIC DNA]</scope>
</reference>
<dbReference type="Proteomes" id="UP000034457">
    <property type="component" value="Unassembled WGS sequence"/>
</dbReference>
<evidence type="ECO:0000256" key="5">
    <source>
        <dbReference type="SAM" id="Phobius"/>
    </source>
</evidence>
<feature type="transmembrane region" description="Helical" evidence="5">
    <location>
        <begin position="217"/>
        <end position="235"/>
    </location>
</feature>
<feature type="transmembrane region" description="Helical" evidence="5">
    <location>
        <begin position="114"/>
        <end position="132"/>
    </location>
</feature>
<name>A0A0G0BPW0_9BACT</name>
<evidence type="ECO:0000256" key="3">
    <source>
        <dbReference type="ARBA" id="ARBA00022989"/>
    </source>
</evidence>
<evidence type="ECO:0000313" key="8">
    <source>
        <dbReference type="Proteomes" id="UP000034457"/>
    </source>
</evidence>
<organism evidence="7 8">
    <name type="scientific">Candidatus Roizmanbacteria bacterium GW2011_GWA2_35_19</name>
    <dbReference type="NCBI Taxonomy" id="1618478"/>
    <lineage>
        <taxon>Bacteria</taxon>
        <taxon>Candidatus Roizmaniibacteriota</taxon>
    </lineage>
</organism>
<dbReference type="PANTHER" id="PTHR37422">
    <property type="entry name" value="TEICHURONIC ACID BIOSYNTHESIS PROTEIN TUAE"/>
    <property type="match status" value="1"/>
</dbReference>
<keyword evidence="3 5" id="KW-1133">Transmembrane helix</keyword>
<comment type="caution">
    <text evidence="7">The sequence shown here is derived from an EMBL/GenBank/DDBJ whole genome shotgun (WGS) entry which is preliminary data.</text>
</comment>
<feature type="domain" description="O-antigen ligase-related" evidence="6">
    <location>
        <begin position="180"/>
        <end position="316"/>
    </location>
</feature>
<dbReference type="EMBL" id="LBQC01000032">
    <property type="protein sequence ID" value="KKP71554.1"/>
    <property type="molecule type" value="Genomic_DNA"/>
</dbReference>
<dbReference type="AlphaFoldDB" id="A0A0G0BPW0"/>